<protein>
    <submittedName>
        <fullName evidence="4">CheY-like chemotaxis protein</fullName>
    </submittedName>
</protein>
<dbReference type="InterPro" id="IPR050595">
    <property type="entry name" value="Bact_response_regulator"/>
</dbReference>
<keyword evidence="5" id="KW-1185">Reference proteome</keyword>
<dbReference type="EMBL" id="JACIDB010000019">
    <property type="protein sequence ID" value="MBB3877480.1"/>
    <property type="molecule type" value="Genomic_DNA"/>
</dbReference>
<dbReference type="SMART" id="SM00448">
    <property type="entry name" value="REC"/>
    <property type="match status" value="1"/>
</dbReference>
<name>A0AAW3TYM3_9SPHN</name>
<organism evidence="4 5">
    <name type="scientific">Sphingomonas aquatilis</name>
    <dbReference type="NCBI Taxonomy" id="93063"/>
    <lineage>
        <taxon>Bacteria</taxon>
        <taxon>Pseudomonadati</taxon>
        <taxon>Pseudomonadota</taxon>
        <taxon>Alphaproteobacteria</taxon>
        <taxon>Sphingomonadales</taxon>
        <taxon>Sphingomonadaceae</taxon>
        <taxon>Sphingomonas</taxon>
    </lineage>
</organism>
<dbReference type="SUPFAM" id="SSF52172">
    <property type="entry name" value="CheY-like"/>
    <property type="match status" value="1"/>
</dbReference>
<sequence length="123" mass="13970">MGQAIPPRAILIVEDEVFIRHDLMDFFTDRGFIAFEAEDGDEAIKIIANHPEIRIVLTDIQMKGSMDGLRLARYVRDRYPPVLIAVVSGNVRPSQADLPEHSFFVAKPFDPRYVLSEIDRLSS</sequence>
<dbReference type="PROSITE" id="PS50110">
    <property type="entry name" value="RESPONSE_REGULATORY"/>
    <property type="match status" value="1"/>
</dbReference>
<dbReference type="RefSeq" id="WP_147037413.1">
    <property type="nucleotide sequence ID" value="NZ_JACIDB010000019.1"/>
</dbReference>
<evidence type="ECO:0000256" key="2">
    <source>
        <dbReference type="PROSITE-ProRule" id="PRU00169"/>
    </source>
</evidence>
<dbReference type="InterPro" id="IPR001789">
    <property type="entry name" value="Sig_transdc_resp-reg_receiver"/>
</dbReference>
<evidence type="ECO:0000259" key="3">
    <source>
        <dbReference type="PROSITE" id="PS50110"/>
    </source>
</evidence>
<dbReference type="GO" id="GO:0000160">
    <property type="term" value="P:phosphorelay signal transduction system"/>
    <property type="evidence" value="ECO:0007669"/>
    <property type="project" value="InterPro"/>
</dbReference>
<dbReference type="PANTHER" id="PTHR44591">
    <property type="entry name" value="STRESS RESPONSE REGULATOR PROTEIN 1"/>
    <property type="match status" value="1"/>
</dbReference>
<evidence type="ECO:0000256" key="1">
    <source>
        <dbReference type="ARBA" id="ARBA00022553"/>
    </source>
</evidence>
<gene>
    <name evidence="4" type="ORF">GGR47_003748</name>
</gene>
<evidence type="ECO:0000313" key="5">
    <source>
        <dbReference type="Proteomes" id="UP000528945"/>
    </source>
</evidence>
<dbReference type="AlphaFoldDB" id="A0AAW3TYM3"/>
<dbReference type="PANTHER" id="PTHR44591:SF21">
    <property type="entry name" value="TWO-COMPONENT RESPONSE REGULATOR"/>
    <property type="match status" value="1"/>
</dbReference>
<accession>A0AAW3TYM3</accession>
<dbReference type="Pfam" id="PF00072">
    <property type="entry name" value="Response_reg"/>
    <property type="match status" value="1"/>
</dbReference>
<dbReference type="Proteomes" id="UP000528945">
    <property type="component" value="Unassembled WGS sequence"/>
</dbReference>
<feature type="modified residue" description="4-aspartylphosphate" evidence="2">
    <location>
        <position position="59"/>
    </location>
</feature>
<dbReference type="InterPro" id="IPR011006">
    <property type="entry name" value="CheY-like_superfamily"/>
</dbReference>
<feature type="domain" description="Response regulatory" evidence="3">
    <location>
        <begin position="9"/>
        <end position="122"/>
    </location>
</feature>
<dbReference type="Gene3D" id="3.40.50.2300">
    <property type="match status" value="1"/>
</dbReference>
<comment type="caution">
    <text evidence="4">The sequence shown here is derived from an EMBL/GenBank/DDBJ whole genome shotgun (WGS) entry which is preliminary data.</text>
</comment>
<evidence type="ECO:0000313" key="4">
    <source>
        <dbReference type="EMBL" id="MBB3877480.1"/>
    </source>
</evidence>
<reference evidence="4 5" key="1">
    <citation type="submission" date="2020-08" db="EMBL/GenBank/DDBJ databases">
        <title>Genomic Encyclopedia of Type Strains, Phase IV (KMG-IV): sequencing the most valuable type-strain genomes for metagenomic binning, comparative biology and taxonomic classification.</title>
        <authorList>
            <person name="Goeker M."/>
        </authorList>
    </citation>
    <scope>NUCLEOTIDE SEQUENCE [LARGE SCALE GENOMIC DNA]</scope>
    <source>
        <strain evidence="4 5">DSM 15581</strain>
    </source>
</reference>
<proteinExistence type="predicted"/>
<keyword evidence="1 2" id="KW-0597">Phosphoprotein</keyword>